<reference evidence="3 4" key="1">
    <citation type="submission" date="2019-09" db="EMBL/GenBank/DDBJ databases">
        <authorList>
            <person name="Chandra G."/>
            <person name="Truman W A."/>
        </authorList>
    </citation>
    <scope>NUCLEOTIDE SEQUENCE [LARGE SCALE GENOMIC DNA]</scope>
    <source>
        <strain evidence="3">PS710</strain>
    </source>
</reference>
<dbReference type="Pfam" id="PF12128">
    <property type="entry name" value="DUF3584"/>
    <property type="match status" value="1"/>
</dbReference>
<gene>
    <name evidence="3" type="ORF">PS710_04145</name>
</gene>
<dbReference type="Proteomes" id="UP000381093">
    <property type="component" value="Unassembled WGS sequence"/>
</dbReference>
<dbReference type="InterPro" id="IPR021979">
    <property type="entry name" value="DUF3584"/>
</dbReference>
<evidence type="ECO:0000313" key="4">
    <source>
        <dbReference type="Proteomes" id="UP000381093"/>
    </source>
</evidence>
<feature type="compositionally biased region" description="Acidic residues" evidence="2">
    <location>
        <begin position="18"/>
        <end position="32"/>
    </location>
</feature>
<dbReference type="RefSeq" id="WP_150766138.1">
    <property type="nucleotide sequence ID" value="NZ_CABVHW010000015.1"/>
</dbReference>
<protein>
    <recommendedName>
        <fullName evidence="5">ATP-binding protein</fullName>
    </recommendedName>
</protein>
<evidence type="ECO:0000256" key="2">
    <source>
        <dbReference type="SAM" id="MobiDB-lite"/>
    </source>
</evidence>
<dbReference type="AlphaFoldDB" id="A0A5E7DQ71"/>
<evidence type="ECO:0000256" key="1">
    <source>
        <dbReference type="SAM" id="Coils"/>
    </source>
</evidence>
<proteinExistence type="predicted"/>
<accession>A0A5E7DQ71</accession>
<evidence type="ECO:0008006" key="5">
    <source>
        <dbReference type="Google" id="ProtNLM"/>
    </source>
</evidence>
<name>A0A5E7DQ71_PSEFL</name>
<feature type="compositionally biased region" description="Polar residues" evidence="2">
    <location>
        <begin position="1"/>
        <end position="11"/>
    </location>
</feature>
<evidence type="ECO:0000313" key="3">
    <source>
        <dbReference type="EMBL" id="VVO19779.1"/>
    </source>
</evidence>
<feature type="region of interest" description="Disordered" evidence="2">
    <location>
        <begin position="1"/>
        <end position="33"/>
    </location>
</feature>
<dbReference type="EMBL" id="CABVHW010000015">
    <property type="protein sequence ID" value="VVO19779.1"/>
    <property type="molecule type" value="Genomic_DNA"/>
</dbReference>
<organism evidence="3 4">
    <name type="scientific">Pseudomonas fluorescens</name>
    <dbReference type="NCBI Taxonomy" id="294"/>
    <lineage>
        <taxon>Bacteria</taxon>
        <taxon>Pseudomonadati</taxon>
        <taxon>Pseudomonadota</taxon>
        <taxon>Gammaproteobacteria</taxon>
        <taxon>Pseudomonadales</taxon>
        <taxon>Pseudomonadaceae</taxon>
        <taxon>Pseudomonas</taxon>
    </lineage>
</organism>
<feature type="coiled-coil region" evidence="1">
    <location>
        <begin position="645"/>
        <end position="714"/>
    </location>
</feature>
<sequence length="1257" mass="142522">MPTDQHTQSLFLLQDDSASTDESDVATPDEPDERLPEALYRLLSIHLVDSLSKGRVQKMAVDGGVALTGRNGQGKTSLLALALMFSGVEPTDVVSKGKDSFIDYYLPNQTSYIVYEYEVPDGSRRLVVAYSNSTADRVRYRFVKSEFRRDMFVSDDNQFILNRDFRRRLAELRISCADRQIDTYLDYRCIIQGWQPHHVDSNQRRYLAGMSAEYGFTSYNRPLRHLEKLTKGMFSRQANFDDLQQVVADWVFEGKPSVGIHTDRARVENWPRDYNAYRQIMTIEHEVVGAVTVREALNAAHERVREFKEKFLILRDHLEFSQAAKDNERTSLEKFLGERKDEHEAAAGELIRQIAEAHHQVGQCEKDLHRIEGHRQAFADAQVEDKRSRAAQRELLIDEARRIDEQYRLALGAASDIQTQYDAAINEEDRRHQIYHAAALTKITELNNAHRAELDTAAECADKDKRLYDSSCEAERKRIQEQIDVLRGQVGRDEERVNNPPTDPLLINAIELKQDSLQQAAAVLRAAEKTVSAKEHAVDKLQAESATLDLQIQLHTKNLSAQSDKIQGIQRSHAPDPDSLLQFLRSTRSDWGVHIAKVINPELLHRTDLHPQTVDSSQSLYGIALELDFVAPVDEADDTLLQEILAEAVAEREALQSQLDSAVAQQRALREAIKAAVTELTLARAALGRAQNDHAALDTEIRDVRKELQRKRDAAVSDAVTALSARRAQLESAIGVQREFNDRHQQRHVELTSLATAKRDAINTRFGLSAKQINTAIADHETATQNAIKTLRKQQDAALSERGADVEVLNALKNHSQQLRDDLEEINGWTDLLNQWHHWLTVVEPEIPAIQEKLDQQQALHGQLTFQLSAVEETWTRTKREVERQISECNTAASSFYKDFLAVEATLRDQLQDYTPTGRYETYDLAWQATALRTALGACFQELHDADSSLRAKIKGMRGAFSAIALSPPATYFSDRLSNLKDELPREISPSDVLGVVEDWFTHQHEQSRRLLIADARTIFGEIQGLHRELKKFSDRLARFNTAMQSHLSHSSKVFDSLTDLQISIVSAVEDLNYWSIIKKITDDRDQWIKVGDLPDEYAVDHLRALLNLWDIKSGINANFKSLVSIRGAVRENGNLRQFRNRAELENISSNGLSYLVMIILFLGFISKVRGNAPVQLTWCVDELKAIDAQNVVSLCNYLGENHITLCTAFPDPDAETLILFANKYKLDSERRLVHCELAIEGDPELDEPLEIEVEDV</sequence>
<keyword evidence="1" id="KW-0175">Coiled coil</keyword>